<feature type="transmembrane region" description="Helical" evidence="1">
    <location>
        <begin position="100"/>
        <end position="118"/>
    </location>
</feature>
<dbReference type="AlphaFoldDB" id="A0A8H5GED4"/>
<dbReference type="OrthoDB" id="3053835at2759"/>
<feature type="transmembrane region" description="Helical" evidence="1">
    <location>
        <begin position="20"/>
        <end position="42"/>
    </location>
</feature>
<keyword evidence="1" id="KW-0812">Transmembrane</keyword>
<evidence type="ECO:0000259" key="2">
    <source>
        <dbReference type="Pfam" id="PF20152"/>
    </source>
</evidence>
<organism evidence="3 4">
    <name type="scientific">Leucocoprinus leucothites</name>
    <dbReference type="NCBI Taxonomy" id="201217"/>
    <lineage>
        <taxon>Eukaryota</taxon>
        <taxon>Fungi</taxon>
        <taxon>Dikarya</taxon>
        <taxon>Basidiomycota</taxon>
        <taxon>Agaricomycotina</taxon>
        <taxon>Agaricomycetes</taxon>
        <taxon>Agaricomycetidae</taxon>
        <taxon>Agaricales</taxon>
        <taxon>Agaricineae</taxon>
        <taxon>Agaricaceae</taxon>
        <taxon>Leucocoprinus</taxon>
    </lineage>
</organism>
<keyword evidence="4" id="KW-1185">Reference proteome</keyword>
<evidence type="ECO:0000313" key="3">
    <source>
        <dbReference type="EMBL" id="KAF5363251.1"/>
    </source>
</evidence>
<comment type="caution">
    <text evidence="3">The sequence shown here is derived from an EMBL/GenBank/DDBJ whole genome shotgun (WGS) entry which is preliminary data.</text>
</comment>
<reference evidence="3 4" key="1">
    <citation type="journal article" date="2020" name="ISME J.">
        <title>Uncovering the hidden diversity of litter-decomposition mechanisms in mushroom-forming fungi.</title>
        <authorList>
            <person name="Floudas D."/>
            <person name="Bentzer J."/>
            <person name="Ahren D."/>
            <person name="Johansson T."/>
            <person name="Persson P."/>
            <person name="Tunlid A."/>
        </authorList>
    </citation>
    <scope>NUCLEOTIDE SEQUENCE [LARGE SCALE GENOMIC DNA]</scope>
    <source>
        <strain evidence="3 4">CBS 146.42</strain>
    </source>
</reference>
<dbReference type="PANTHER" id="PTHR40465:SF1">
    <property type="entry name" value="DUF6534 DOMAIN-CONTAINING PROTEIN"/>
    <property type="match status" value="1"/>
</dbReference>
<proteinExistence type="predicted"/>
<accession>A0A8H5GED4</accession>
<dbReference type="EMBL" id="JAACJO010000001">
    <property type="protein sequence ID" value="KAF5363251.1"/>
    <property type="molecule type" value="Genomic_DNA"/>
</dbReference>
<name>A0A8H5GED4_9AGAR</name>
<gene>
    <name evidence="3" type="ORF">D9756_001019</name>
</gene>
<feature type="transmembrane region" description="Helical" evidence="1">
    <location>
        <begin position="125"/>
        <end position="147"/>
    </location>
</feature>
<evidence type="ECO:0000256" key="1">
    <source>
        <dbReference type="SAM" id="Phobius"/>
    </source>
</evidence>
<dbReference type="Pfam" id="PF20152">
    <property type="entry name" value="DUF6534"/>
    <property type="match status" value="1"/>
</dbReference>
<protein>
    <recommendedName>
        <fullName evidence="2">DUF6534 domain-containing protein</fullName>
    </recommendedName>
</protein>
<dbReference type="PANTHER" id="PTHR40465">
    <property type="entry name" value="CHROMOSOME 1, WHOLE GENOME SHOTGUN SEQUENCE"/>
    <property type="match status" value="1"/>
</dbReference>
<keyword evidence="1" id="KW-0472">Membrane</keyword>
<feature type="domain" description="DUF6534" evidence="2">
    <location>
        <begin position="166"/>
        <end position="240"/>
    </location>
</feature>
<dbReference type="InterPro" id="IPR045339">
    <property type="entry name" value="DUF6534"/>
</dbReference>
<keyword evidence="1" id="KW-1133">Transmembrane helix</keyword>
<feature type="transmembrane region" description="Helical" evidence="1">
    <location>
        <begin position="201"/>
        <end position="228"/>
    </location>
</feature>
<feature type="transmembrane region" description="Helical" evidence="1">
    <location>
        <begin position="54"/>
        <end position="80"/>
    </location>
</feature>
<evidence type="ECO:0000313" key="4">
    <source>
        <dbReference type="Proteomes" id="UP000559027"/>
    </source>
</evidence>
<dbReference type="Proteomes" id="UP000559027">
    <property type="component" value="Unassembled WGS sequence"/>
</dbReference>
<feature type="transmembrane region" description="Helical" evidence="1">
    <location>
        <begin position="159"/>
        <end position="181"/>
    </location>
</feature>
<sequence>MESAPISLPPNASLLLAPPLIGVTLNWWLYGIFLMQYFVYVNNAGTRDGKFLKGVVHFLFVIDTAQTLMVMDDVFFWFVYGFGDINRLSRFNLAAIDGPFLDAVITFTVQVVYCWRLWKIGGWKVLPLFAASLSTIALVGGLIAGIHSTIDPTHERTAVYLWLIASAVTDFVVASSMAYLLMKFRKNTASQNTTMSTVKRIFLLTLETNAVTAAVAIALVTFFLVPALSPPKTNMYMWLYAW</sequence>